<dbReference type="GO" id="GO:0008270">
    <property type="term" value="F:zinc ion binding"/>
    <property type="evidence" value="ECO:0007669"/>
    <property type="project" value="UniProtKB-KW"/>
</dbReference>
<keyword evidence="3 4" id="KW-0862">Zinc</keyword>
<accession>A0A820HAG4</accession>
<sequence length="87" mass="10142">MSVCQHYLRGNCRYGDQCQYPHVKPNVPNPATSAILKWITENYADKMKAFDILVQMQTEAKVWLKTSLWRFTSRSLFPGGHPLKRKD</sequence>
<keyword evidence="2 4" id="KW-0863">Zinc-finger</keyword>
<feature type="zinc finger region" description="C3H1-type" evidence="4">
    <location>
        <begin position="1"/>
        <end position="25"/>
    </location>
</feature>
<comment type="caution">
    <text evidence="6">The sequence shown here is derived from an EMBL/GenBank/DDBJ whole genome shotgun (WGS) entry which is preliminary data.</text>
</comment>
<feature type="non-terminal residue" evidence="6">
    <location>
        <position position="1"/>
    </location>
</feature>
<dbReference type="SMART" id="SM00356">
    <property type="entry name" value="ZnF_C3H1"/>
    <property type="match status" value="1"/>
</dbReference>
<name>A0A820HAG4_9BILA</name>
<dbReference type="Pfam" id="PF18345">
    <property type="entry name" value="zf_CCCH_4"/>
    <property type="match status" value="1"/>
</dbReference>
<dbReference type="PROSITE" id="PS50103">
    <property type="entry name" value="ZF_C3H1"/>
    <property type="match status" value="1"/>
</dbReference>
<proteinExistence type="predicted"/>
<evidence type="ECO:0000256" key="1">
    <source>
        <dbReference type="ARBA" id="ARBA00022723"/>
    </source>
</evidence>
<dbReference type="Gene3D" id="4.10.1000.10">
    <property type="entry name" value="Zinc finger, CCCH-type"/>
    <property type="match status" value="1"/>
</dbReference>
<keyword evidence="1 4" id="KW-0479">Metal-binding</keyword>
<protein>
    <recommendedName>
        <fullName evidence="5">C3H1-type domain-containing protein</fullName>
    </recommendedName>
</protein>
<dbReference type="InterPro" id="IPR000571">
    <property type="entry name" value="Znf_CCCH"/>
</dbReference>
<dbReference type="EMBL" id="CAJOAY010015709">
    <property type="protein sequence ID" value="CAF4292675.1"/>
    <property type="molecule type" value="Genomic_DNA"/>
</dbReference>
<evidence type="ECO:0000256" key="2">
    <source>
        <dbReference type="ARBA" id="ARBA00022771"/>
    </source>
</evidence>
<gene>
    <name evidence="6" type="ORF">OKA104_LOCUS45782</name>
</gene>
<evidence type="ECO:0000256" key="4">
    <source>
        <dbReference type="PROSITE-ProRule" id="PRU00723"/>
    </source>
</evidence>
<organism evidence="6 7">
    <name type="scientific">Adineta steineri</name>
    <dbReference type="NCBI Taxonomy" id="433720"/>
    <lineage>
        <taxon>Eukaryota</taxon>
        <taxon>Metazoa</taxon>
        <taxon>Spiralia</taxon>
        <taxon>Gnathifera</taxon>
        <taxon>Rotifera</taxon>
        <taxon>Eurotatoria</taxon>
        <taxon>Bdelloidea</taxon>
        <taxon>Adinetida</taxon>
        <taxon>Adinetidae</taxon>
        <taxon>Adineta</taxon>
    </lineage>
</organism>
<feature type="domain" description="C3H1-type" evidence="5">
    <location>
        <begin position="1"/>
        <end position="25"/>
    </location>
</feature>
<evidence type="ECO:0000313" key="7">
    <source>
        <dbReference type="Proteomes" id="UP000663881"/>
    </source>
</evidence>
<dbReference type="Proteomes" id="UP000663881">
    <property type="component" value="Unassembled WGS sequence"/>
</dbReference>
<dbReference type="SUPFAM" id="SSF90229">
    <property type="entry name" value="CCCH zinc finger"/>
    <property type="match status" value="1"/>
</dbReference>
<evidence type="ECO:0000313" key="6">
    <source>
        <dbReference type="EMBL" id="CAF4292675.1"/>
    </source>
</evidence>
<dbReference type="AlphaFoldDB" id="A0A820HAG4"/>
<evidence type="ECO:0000256" key="3">
    <source>
        <dbReference type="ARBA" id="ARBA00022833"/>
    </source>
</evidence>
<evidence type="ECO:0000259" key="5">
    <source>
        <dbReference type="PROSITE" id="PS50103"/>
    </source>
</evidence>
<reference evidence="6" key="1">
    <citation type="submission" date="2021-02" db="EMBL/GenBank/DDBJ databases">
        <authorList>
            <person name="Nowell W R."/>
        </authorList>
    </citation>
    <scope>NUCLEOTIDE SEQUENCE</scope>
</reference>
<dbReference type="InterPro" id="IPR036855">
    <property type="entry name" value="Znf_CCCH_sf"/>
</dbReference>